<dbReference type="Gene3D" id="3.30.559.30">
    <property type="entry name" value="Nonribosomal peptide synthetase, condensation domain"/>
    <property type="match status" value="1"/>
</dbReference>
<evidence type="ECO:0000256" key="5">
    <source>
        <dbReference type="ARBA" id="ARBA00022679"/>
    </source>
</evidence>
<evidence type="ECO:0000313" key="13">
    <source>
        <dbReference type="EMBL" id="KAK1441621.1"/>
    </source>
</evidence>
<keyword evidence="7" id="KW-0012">Acyltransferase</keyword>
<dbReference type="EMBL" id="JAUHHV010000001">
    <property type="protein sequence ID" value="KAK1441621.1"/>
    <property type="molecule type" value="Genomic_DNA"/>
</dbReference>
<dbReference type="GO" id="GO:0047196">
    <property type="term" value="F:long-chain-alcohol O-fatty-acyltransferase activity"/>
    <property type="evidence" value="ECO:0007669"/>
    <property type="project" value="UniProtKB-EC"/>
</dbReference>
<dbReference type="AlphaFoldDB" id="A0AAD8LM43"/>
<evidence type="ECO:0000259" key="12">
    <source>
        <dbReference type="Pfam" id="PF06974"/>
    </source>
</evidence>
<dbReference type="PANTHER" id="PTHR31650:SF79">
    <property type="entry name" value="O-ACYLTRANSFERASE (WSD1-LIKE) FAMILY PROTEIN-RELATED"/>
    <property type="match status" value="1"/>
</dbReference>
<keyword evidence="14" id="KW-1185">Reference proteome</keyword>
<dbReference type="Pfam" id="PF06974">
    <property type="entry name" value="WS_DGAT_C"/>
    <property type="match status" value="1"/>
</dbReference>
<dbReference type="GO" id="GO:0004144">
    <property type="term" value="F:diacylglycerol O-acyltransferase activity"/>
    <property type="evidence" value="ECO:0007669"/>
    <property type="project" value="UniProtKB-EC"/>
</dbReference>
<comment type="catalytic activity">
    <reaction evidence="10">
        <text>an acyl-CoA + a 1,2-diacyl-sn-glycerol = a triacyl-sn-glycerol + CoA</text>
        <dbReference type="Rhea" id="RHEA:10868"/>
        <dbReference type="ChEBI" id="CHEBI:17815"/>
        <dbReference type="ChEBI" id="CHEBI:57287"/>
        <dbReference type="ChEBI" id="CHEBI:58342"/>
        <dbReference type="ChEBI" id="CHEBI:64615"/>
        <dbReference type="EC" id="2.3.1.20"/>
    </reaction>
</comment>
<accession>A0AAD8LM43</accession>
<comment type="similarity">
    <text evidence="8">In the N-terminal section; belongs to the long-chain O-acyltransferase family.</text>
</comment>
<evidence type="ECO:0000256" key="4">
    <source>
        <dbReference type="ARBA" id="ARBA00005189"/>
    </source>
</evidence>
<comment type="pathway">
    <text evidence="3">Glycerolipid metabolism; triacylglycerol biosynthesis.</text>
</comment>
<comment type="pathway">
    <text evidence="4">Lipid metabolism.</text>
</comment>
<dbReference type="InterPro" id="IPR009721">
    <property type="entry name" value="O-acyltransferase_WSD1_C"/>
</dbReference>
<proteinExistence type="inferred from homology"/>
<dbReference type="Pfam" id="PF03007">
    <property type="entry name" value="WS_DGAT_cat"/>
    <property type="match status" value="1"/>
</dbReference>
<reference evidence="13" key="1">
    <citation type="journal article" date="2023" name="bioRxiv">
        <title>Improved chromosome-level genome assembly for marigold (Tagetes erecta).</title>
        <authorList>
            <person name="Jiang F."/>
            <person name="Yuan L."/>
            <person name="Wang S."/>
            <person name="Wang H."/>
            <person name="Xu D."/>
            <person name="Wang A."/>
            <person name="Fan W."/>
        </authorList>
    </citation>
    <scope>NUCLEOTIDE SEQUENCE</scope>
    <source>
        <strain evidence="13">WSJ</strain>
        <tissue evidence="13">Leaf</tissue>
    </source>
</reference>
<feature type="domain" description="O-acyltransferase WSD1-like N-terminal" evidence="11">
    <location>
        <begin position="86"/>
        <end position="275"/>
    </location>
</feature>
<comment type="caution">
    <text evidence="13">The sequence shown here is derived from an EMBL/GenBank/DDBJ whole genome shotgun (WGS) entry which is preliminary data.</text>
</comment>
<comment type="subcellular location">
    <subcellularLocation>
        <location evidence="1">Cell membrane</location>
        <topology evidence="1">Single-pass membrane protein</topology>
    </subcellularLocation>
    <subcellularLocation>
        <location evidence="2">Endoplasmic reticulum membrane</location>
    </subcellularLocation>
</comment>
<dbReference type="GO" id="GO:0005886">
    <property type="term" value="C:plasma membrane"/>
    <property type="evidence" value="ECO:0007669"/>
    <property type="project" value="UniProtKB-SubCell"/>
</dbReference>
<feature type="domain" description="O-acyltransferase WSD1 C-terminal" evidence="12">
    <location>
        <begin position="330"/>
        <end position="473"/>
    </location>
</feature>
<keyword evidence="5" id="KW-0808">Transferase</keyword>
<organism evidence="13 14">
    <name type="scientific">Tagetes erecta</name>
    <name type="common">African marigold</name>
    <dbReference type="NCBI Taxonomy" id="13708"/>
    <lineage>
        <taxon>Eukaryota</taxon>
        <taxon>Viridiplantae</taxon>
        <taxon>Streptophyta</taxon>
        <taxon>Embryophyta</taxon>
        <taxon>Tracheophyta</taxon>
        <taxon>Spermatophyta</taxon>
        <taxon>Magnoliopsida</taxon>
        <taxon>eudicotyledons</taxon>
        <taxon>Gunneridae</taxon>
        <taxon>Pentapetalae</taxon>
        <taxon>asterids</taxon>
        <taxon>campanulids</taxon>
        <taxon>Asterales</taxon>
        <taxon>Asteraceae</taxon>
        <taxon>Asteroideae</taxon>
        <taxon>Heliantheae alliance</taxon>
        <taxon>Tageteae</taxon>
        <taxon>Tagetes</taxon>
    </lineage>
</organism>
<evidence type="ECO:0008006" key="15">
    <source>
        <dbReference type="Google" id="ProtNLM"/>
    </source>
</evidence>
<dbReference type="PANTHER" id="PTHR31650">
    <property type="entry name" value="O-ACYLTRANSFERASE (WSD1-LIKE) FAMILY PROTEIN"/>
    <property type="match status" value="1"/>
</dbReference>
<evidence type="ECO:0000256" key="7">
    <source>
        <dbReference type="ARBA" id="ARBA00023315"/>
    </source>
</evidence>
<keyword evidence="6" id="KW-0256">Endoplasmic reticulum</keyword>
<gene>
    <name evidence="13" type="ORF">QVD17_07661</name>
</gene>
<dbReference type="InterPro" id="IPR045034">
    <property type="entry name" value="O-acyltransferase_WSD1-like"/>
</dbReference>
<protein>
    <recommendedName>
        <fullName evidence="15">Diacylglycerol O-acyltransferase</fullName>
    </recommendedName>
</protein>
<evidence type="ECO:0000313" key="14">
    <source>
        <dbReference type="Proteomes" id="UP001229421"/>
    </source>
</evidence>
<evidence type="ECO:0000256" key="9">
    <source>
        <dbReference type="ARBA" id="ARBA00047604"/>
    </source>
</evidence>
<dbReference type="Proteomes" id="UP001229421">
    <property type="component" value="Unassembled WGS sequence"/>
</dbReference>
<evidence type="ECO:0000256" key="3">
    <source>
        <dbReference type="ARBA" id="ARBA00004771"/>
    </source>
</evidence>
<evidence type="ECO:0000256" key="8">
    <source>
        <dbReference type="ARBA" id="ARBA00024360"/>
    </source>
</evidence>
<evidence type="ECO:0000256" key="10">
    <source>
        <dbReference type="ARBA" id="ARBA00048109"/>
    </source>
</evidence>
<dbReference type="InterPro" id="IPR023213">
    <property type="entry name" value="CAT-like_dom_sf"/>
</dbReference>
<evidence type="ECO:0000256" key="6">
    <source>
        <dbReference type="ARBA" id="ARBA00022824"/>
    </source>
</evidence>
<evidence type="ECO:0000259" key="11">
    <source>
        <dbReference type="Pfam" id="PF03007"/>
    </source>
</evidence>
<name>A0AAD8LM43_TARER</name>
<evidence type="ECO:0000256" key="1">
    <source>
        <dbReference type="ARBA" id="ARBA00004162"/>
    </source>
</evidence>
<dbReference type="GO" id="GO:0005789">
    <property type="term" value="C:endoplasmic reticulum membrane"/>
    <property type="evidence" value="ECO:0007669"/>
    <property type="project" value="UniProtKB-SubCell"/>
</dbReference>
<dbReference type="InterPro" id="IPR004255">
    <property type="entry name" value="O-acyltransferase_WSD1_N"/>
</dbReference>
<dbReference type="SUPFAM" id="SSF52777">
    <property type="entry name" value="CoA-dependent acyltransferases"/>
    <property type="match status" value="1"/>
</dbReference>
<dbReference type="Gene3D" id="3.30.559.10">
    <property type="entry name" value="Chloramphenicol acetyltransferase-like domain"/>
    <property type="match status" value="1"/>
</dbReference>
<evidence type="ECO:0000256" key="2">
    <source>
        <dbReference type="ARBA" id="ARBA00004586"/>
    </source>
</evidence>
<comment type="catalytic activity">
    <reaction evidence="9">
        <text>a long chain fatty alcohol + a fatty acyl-CoA = a long-chain alcohol wax ester + CoA</text>
        <dbReference type="Rhea" id="RHEA:38443"/>
        <dbReference type="ChEBI" id="CHEBI:17135"/>
        <dbReference type="ChEBI" id="CHEBI:57287"/>
        <dbReference type="ChEBI" id="CHEBI:77636"/>
        <dbReference type="ChEBI" id="CHEBI:235323"/>
        <dbReference type="EC" id="2.3.1.75"/>
    </reaction>
</comment>
<dbReference type="GO" id="GO:0019432">
    <property type="term" value="P:triglyceride biosynthetic process"/>
    <property type="evidence" value="ECO:0007669"/>
    <property type="project" value="TreeGrafter"/>
</dbReference>
<sequence>MDTIQSSNTIRSIRTNKNAVSFDALNKEEEDQQPLSPVARLFHEPGSNIYIVCVIGYKTKLRPDVIKQHLVHTLLKNRRFSSLQVIDEENDSMKWIPTQVNIDDHVVIAEPNPNVESPDKFVENYISNLSRSRIESTKPLWDFHIVDTKTSDTEGTCVFRCHHSIGDGLSLMNILLACARKVSDPEALPTLPGNNKLGHVAKGCSLWSALGVMWNSFVDLLMFLLTALFLEDSKTPIRGSKGSKNSTRRFVFRSVSIDDIKLVKQALNVTFNDVVLGAAQAGLHRYLRQRYNNKNVDVPDNIRCRATIFFNLRATTSIKDLTDMDTNGTWGNKIGYSVLPFDIRLKNDPLDYVRDAHATMKRKKASLEPLFTNYFVKLVQLMFGIKVVGKLNTKVVYNTTLGFSNVPGPQEEIMLFGHKVAYLAPSCYGQMNALFISVASYKDKVMFMVAVDEETIPDPHKLCDDLEQSICDIKASAQTI</sequence>